<evidence type="ECO:0000259" key="9">
    <source>
        <dbReference type="Pfam" id="PF00749"/>
    </source>
</evidence>
<dbReference type="EMBL" id="NJGG01000001">
    <property type="protein sequence ID" value="OXL16285.1"/>
    <property type="molecule type" value="Genomic_DNA"/>
</dbReference>
<dbReference type="PRINTS" id="PR00987">
    <property type="entry name" value="TRNASYNTHGLU"/>
</dbReference>
<evidence type="ECO:0000256" key="2">
    <source>
        <dbReference type="ARBA" id="ARBA00022723"/>
    </source>
</evidence>
<sequence length="304" mass="34704">MILAMFKTEYRGRFAPSPTGALHAGSLATALGSWLNARAHQGKWLLRIEDLDLPRCVPGADKIIIQQLHNCGLHWDEEIEYQSKRSHFYESALNQLLQEKKTYGCRCTRKQIEDQLLRLGKKKDRHGELVYPRSCRNLKDVTEPCAWRLLVTDPEIESSVGDFVLRRSDRVFTYQLAVVVDDYLQGITHIVRGEDLLDNTARQIYLQKQLNYPQPHYLHLPLVRDGNNEKLSKQTNATAIACNTPGEALEALQAAAKHLGLDEPELFKNRANSTQASESTINESTITQWLETAVEHYRKTRLSI</sequence>
<evidence type="ECO:0000256" key="3">
    <source>
        <dbReference type="ARBA" id="ARBA00022741"/>
    </source>
</evidence>
<evidence type="ECO:0000256" key="4">
    <source>
        <dbReference type="ARBA" id="ARBA00022833"/>
    </source>
</evidence>
<dbReference type="SUPFAM" id="SSF52374">
    <property type="entry name" value="Nucleotidylyl transferase"/>
    <property type="match status" value="1"/>
</dbReference>
<feature type="binding site" evidence="7">
    <location>
        <position position="49"/>
    </location>
    <ligand>
        <name>L-glutamate</name>
        <dbReference type="ChEBI" id="CHEBI:29985"/>
    </ligand>
</feature>
<dbReference type="InterPro" id="IPR000924">
    <property type="entry name" value="Glu/Gln-tRNA-synth"/>
</dbReference>
<comment type="caution">
    <text evidence="10">The sequence shown here is derived from an EMBL/GenBank/DDBJ whole genome shotgun (WGS) entry which is preliminary data.</text>
</comment>
<feature type="binding site" evidence="7">
    <location>
        <position position="192"/>
    </location>
    <ligand>
        <name>L-glutamate</name>
        <dbReference type="ChEBI" id="CHEBI:29985"/>
    </ligand>
</feature>
<dbReference type="InterPro" id="IPR049940">
    <property type="entry name" value="GluQ/Sye"/>
</dbReference>
<feature type="binding site" evidence="7">
    <location>
        <position position="131"/>
    </location>
    <ligand>
        <name>Zn(2+)</name>
        <dbReference type="ChEBI" id="CHEBI:29105"/>
    </ligand>
</feature>
<evidence type="ECO:0000256" key="5">
    <source>
        <dbReference type="ARBA" id="ARBA00022840"/>
    </source>
</evidence>
<evidence type="ECO:0000256" key="8">
    <source>
        <dbReference type="RuleBase" id="RU363037"/>
    </source>
</evidence>
<feature type="binding site" evidence="7">
    <location>
        <position position="233"/>
    </location>
    <ligand>
        <name>ATP</name>
        <dbReference type="ChEBI" id="CHEBI:30616"/>
    </ligand>
</feature>
<feature type="binding site" evidence="7">
    <location>
        <position position="174"/>
    </location>
    <ligand>
        <name>L-glutamate</name>
        <dbReference type="ChEBI" id="CHEBI:29985"/>
    </ligand>
</feature>
<dbReference type="GO" id="GO:0006424">
    <property type="term" value="P:glutamyl-tRNA aminoacylation"/>
    <property type="evidence" value="ECO:0007669"/>
    <property type="project" value="InterPro"/>
</dbReference>
<dbReference type="Gene3D" id="3.40.50.620">
    <property type="entry name" value="HUPs"/>
    <property type="match status" value="1"/>
</dbReference>
<evidence type="ECO:0000313" key="10">
    <source>
        <dbReference type="EMBL" id="OXL16285.1"/>
    </source>
</evidence>
<dbReference type="InterPro" id="IPR022380">
    <property type="entry name" value="Glu-Q_tRNA(Asp)_Synthase"/>
</dbReference>
<evidence type="ECO:0000256" key="7">
    <source>
        <dbReference type="HAMAP-Rule" id="MF_01428"/>
    </source>
</evidence>
<keyword evidence="6 7" id="KW-0030">Aminoacyl-tRNA synthetase</keyword>
<keyword evidence="11" id="KW-1185">Reference proteome</keyword>
<name>A0A229FWC2_9BURK</name>
<keyword evidence="8" id="KW-0648">Protein biosynthesis</keyword>
<dbReference type="OrthoDB" id="9807503at2"/>
<feature type="domain" description="Glutamyl/glutaminyl-tRNA synthetase class Ib catalytic" evidence="9">
    <location>
        <begin position="156"/>
        <end position="239"/>
    </location>
</feature>
<dbReference type="AlphaFoldDB" id="A0A229FWC2"/>
<dbReference type="InterPro" id="IPR014729">
    <property type="entry name" value="Rossmann-like_a/b/a_fold"/>
</dbReference>
<dbReference type="Proteomes" id="UP000215188">
    <property type="component" value="Unassembled WGS sequence"/>
</dbReference>
<feature type="domain" description="Glutamyl/glutaminyl-tRNA synthetase class Ib catalytic" evidence="9">
    <location>
        <begin position="11"/>
        <end position="118"/>
    </location>
</feature>
<dbReference type="GO" id="GO:0006400">
    <property type="term" value="P:tRNA modification"/>
    <property type="evidence" value="ECO:0007669"/>
    <property type="project" value="InterPro"/>
</dbReference>
<keyword evidence="4 7" id="KW-0862">Zinc</keyword>
<feature type="binding site" evidence="7">
    <location>
        <begin position="13"/>
        <end position="17"/>
    </location>
    <ligand>
        <name>L-glutamate</name>
        <dbReference type="ChEBI" id="CHEBI:29985"/>
    </ligand>
</feature>
<reference evidence="10 11" key="1">
    <citation type="submission" date="2017-06" db="EMBL/GenBank/DDBJ databases">
        <title>Reclassification of a Polynucleobacter cosmopolitanus strain isolated from tropical Lake Victoria as Polynucleobacter victoriensis comb. nov.</title>
        <authorList>
            <person name="Hahn M.W."/>
        </authorList>
    </citation>
    <scope>NUCLEOTIDE SEQUENCE [LARGE SCALE GENOMIC DNA]</scope>
    <source>
        <strain evidence="10 11">MWH-MoIso2</strain>
    </source>
</reference>
<evidence type="ECO:0000256" key="1">
    <source>
        <dbReference type="ARBA" id="ARBA00022598"/>
    </source>
</evidence>
<dbReference type="NCBIfam" id="TIGR03838">
    <property type="entry name" value="queuosine_YadB"/>
    <property type="match status" value="1"/>
</dbReference>
<dbReference type="GO" id="GO:0005524">
    <property type="term" value="F:ATP binding"/>
    <property type="evidence" value="ECO:0007669"/>
    <property type="project" value="UniProtKB-KW"/>
</dbReference>
<keyword evidence="5 7" id="KW-0067">ATP-binding</keyword>
<gene>
    <name evidence="7 10" type="primary">gluQ</name>
    <name evidence="10" type="ORF">AOC33_04240</name>
</gene>
<dbReference type="HAMAP" id="MF_01428">
    <property type="entry name" value="Glu_Q_tRNA_synth"/>
    <property type="match status" value="1"/>
</dbReference>
<comment type="similarity">
    <text evidence="7">Belongs to the class-I aminoacyl-tRNA synthetase family. GluQ subfamily.</text>
</comment>
<dbReference type="GO" id="GO:0008270">
    <property type="term" value="F:zinc ion binding"/>
    <property type="evidence" value="ECO:0007669"/>
    <property type="project" value="UniProtKB-UniRule"/>
</dbReference>
<organism evidence="10 11">
    <name type="scientific">Polynucleobacter cosmopolitanus</name>
    <dbReference type="NCBI Taxonomy" id="351345"/>
    <lineage>
        <taxon>Bacteria</taxon>
        <taxon>Pseudomonadati</taxon>
        <taxon>Pseudomonadota</taxon>
        <taxon>Betaproteobacteria</taxon>
        <taxon>Burkholderiales</taxon>
        <taxon>Burkholderiaceae</taxon>
        <taxon>Polynucleobacter</taxon>
    </lineage>
</organism>
<feature type="binding site" evidence="7">
    <location>
        <position position="135"/>
    </location>
    <ligand>
        <name>Zn(2+)</name>
        <dbReference type="ChEBI" id="CHEBI:29105"/>
    </ligand>
</feature>
<keyword evidence="1 7" id="KW-0436">Ligase</keyword>
<evidence type="ECO:0000313" key="11">
    <source>
        <dbReference type="Proteomes" id="UP000215188"/>
    </source>
</evidence>
<keyword evidence="3 7" id="KW-0547">Nucleotide-binding</keyword>
<keyword evidence="2 7" id="KW-0479">Metal-binding</keyword>
<dbReference type="NCBIfam" id="NF004314">
    <property type="entry name" value="PRK05710.1-3"/>
    <property type="match status" value="1"/>
</dbReference>
<dbReference type="RefSeq" id="WP_089515311.1">
    <property type="nucleotide sequence ID" value="NZ_NJGG01000001.1"/>
</dbReference>
<dbReference type="GO" id="GO:0004818">
    <property type="term" value="F:glutamate-tRNA ligase activity"/>
    <property type="evidence" value="ECO:0007669"/>
    <property type="project" value="TreeGrafter"/>
</dbReference>
<proteinExistence type="inferred from homology"/>
<dbReference type="GO" id="GO:0005829">
    <property type="term" value="C:cytosol"/>
    <property type="evidence" value="ECO:0007669"/>
    <property type="project" value="TreeGrafter"/>
</dbReference>
<dbReference type="EC" id="6.1.1.-" evidence="7"/>
<dbReference type="PANTHER" id="PTHR43311:SF1">
    <property type="entry name" value="GLUTAMYL-Q TRNA(ASP) SYNTHETASE"/>
    <property type="match status" value="1"/>
</dbReference>
<feature type="binding site" evidence="7">
    <location>
        <position position="107"/>
    </location>
    <ligand>
        <name>Zn(2+)</name>
        <dbReference type="ChEBI" id="CHEBI:29105"/>
    </ligand>
</feature>
<dbReference type="Pfam" id="PF00749">
    <property type="entry name" value="tRNA-synt_1c"/>
    <property type="match status" value="2"/>
</dbReference>
<protein>
    <recommendedName>
        <fullName evidence="7">Glutamyl-Q tRNA(Asp) synthetase</fullName>
        <shortName evidence="7">Glu-Q-RSs</shortName>
        <ecNumber evidence="7">6.1.1.-</ecNumber>
    </recommendedName>
</protein>
<feature type="short sequence motif" description="'KMSKS' region" evidence="7">
    <location>
        <begin position="230"/>
        <end position="234"/>
    </location>
</feature>
<feature type="binding site" evidence="7">
    <location>
        <position position="105"/>
    </location>
    <ligand>
        <name>Zn(2+)</name>
        <dbReference type="ChEBI" id="CHEBI:29105"/>
    </ligand>
</feature>
<feature type="short sequence motif" description="'HIGH' region" evidence="7">
    <location>
        <begin position="16"/>
        <end position="26"/>
    </location>
</feature>
<comment type="cofactor">
    <cofactor evidence="7">
        <name>Zn(2+)</name>
        <dbReference type="ChEBI" id="CHEBI:29105"/>
    </cofactor>
    <text evidence="7">Binds 1 zinc ion per subunit.</text>
</comment>
<evidence type="ECO:0000256" key="6">
    <source>
        <dbReference type="ARBA" id="ARBA00023146"/>
    </source>
</evidence>
<accession>A0A229FWC2</accession>
<dbReference type="InterPro" id="IPR020058">
    <property type="entry name" value="Glu/Gln-tRNA-synth_Ib_cat-dom"/>
</dbReference>
<dbReference type="PANTHER" id="PTHR43311">
    <property type="entry name" value="GLUTAMATE--TRNA LIGASE"/>
    <property type="match status" value="1"/>
</dbReference>
<comment type="function">
    <text evidence="7">Catalyzes the tRNA-independent activation of glutamate in presence of ATP and the subsequent transfer of glutamate onto a tRNA(Asp). Glutamate is transferred on the 2-amino-5-(4,5-dihydroxy-2-cyclopenten-1-yl) moiety of the queuosine in the wobble position of the QUC anticodon.</text>
</comment>